<gene>
    <name evidence="2" type="ORF">CUN91_00980</name>
</gene>
<keyword evidence="1" id="KW-0472">Membrane</keyword>
<keyword evidence="1" id="KW-0812">Transmembrane</keyword>
<evidence type="ECO:0000313" key="3">
    <source>
        <dbReference type="Proteomes" id="UP000230531"/>
    </source>
</evidence>
<reference evidence="2 3" key="1">
    <citation type="submission" date="2017-11" db="EMBL/GenBank/DDBJ databases">
        <title>The genome sequence of Candidatus Carsonella ruddii from the psyllid Bactericera trigonica.</title>
        <authorList>
            <person name="Katsir L."/>
            <person name="Zhepu R."/>
            <person name="Piasezky A."/>
            <person name="Jong J."/>
            <person name="Sela N."/>
            <person name="Freilich S."/>
            <person name="Bahar O."/>
        </authorList>
    </citation>
    <scope>NUCLEOTIDE SEQUENCE [LARGE SCALE GENOMIC DNA]</scope>
    <source>
        <strain evidence="2 3">BT</strain>
    </source>
</reference>
<evidence type="ECO:0000256" key="1">
    <source>
        <dbReference type="SAM" id="Phobius"/>
    </source>
</evidence>
<dbReference type="Proteomes" id="UP000230531">
    <property type="component" value="Chromosome"/>
</dbReference>
<keyword evidence="1" id="KW-1133">Transmembrane helix</keyword>
<dbReference type="RefSeq" id="WP_157801585.1">
    <property type="nucleotide sequence ID" value="NZ_CP024798.1"/>
</dbReference>
<accession>A0A2K8K4M5</accession>
<organism evidence="2 3">
    <name type="scientific">Carsonella ruddii</name>
    <dbReference type="NCBI Taxonomy" id="114186"/>
    <lineage>
        <taxon>Bacteria</taxon>
        <taxon>Pseudomonadati</taxon>
        <taxon>Pseudomonadota</taxon>
        <taxon>Gammaproteobacteria</taxon>
        <taxon>Oceanospirillales</taxon>
        <taxon>Halomonadaceae</taxon>
        <taxon>Zymobacter group</taxon>
        <taxon>Candidatus Carsonella</taxon>
    </lineage>
</organism>
<proteinExistence type="predicted"/>
<feature type="transmembrane region" description="Helical" evidence="1">
    <location>
        <begin position="59"/>
        <end position="86"/>
    </location>
</feature>
<dbReference type="AlphaFoldDB" id="A0A2K8K4M5"/>
<protein>
    <submittedName>
        <fullName evidence="2">Uncharacterized protein</fullName>
    </submittedName>
</protein>
<evidence type="ECO:0000313" key="2">
    <source>
        <dbReference type="EMBL" id="ATX33517.1"/>
    </source>
</evidence>
<name>A0A2K8K4M5_CARRU</name>
<dbReference type="EMBL" id="CP024798">
    <property type="protein sequence ID" value="ATX33517.1"/>
    <property type="molecule type" value="Genomic_DNA"/>
</dbReference>
<sequence length="87" mass="10856">MILIEKKYQQINLILKKNKINSKIKNNFYSFFFFKILINKNIKIKNFIQINFKNKKKKIFFFPLFFILNNIKIKKNFFIFISNIYIY</sequence>